<dbReference type="SUPFAM" id="SSF53271">
    <property type="entry name" value="PRTase-like"/>
    <property type="match status" value="1"/>
</dbReference>
<keyword evidence="3" id="KW-1133">Transmembrane helix</keyword>
<dbReference type="PANTHER" id="PTHR43340:SF1">
    <property type="entry name" value="HYPOXANTHINE PHOSPHORIBOSYLTRANSFERASE"/>
    <property type="match status" value="1"/>
</dbReference>
<dbReference type="Proteomes" id="UP001204445">
    <property type="component" value="Unassembled WGS sequence"/>
</dbReference>
<dbReference type="AlphaFoldDB" id="A0AAE3HKW3"/>
<keyword evidence="6" id="KW-1185">Reference proteome</keyword>
<comment type="catalytic activity">
    <reaction evidence="2">
        <text>IMP + diphosphate = hypoxanthine + 5-phospho-alpha-D-ribose 1-diphosphate</text>
        <dbReference type="Rhea" id="RHEA:17973"/>
        <dbReference type="ChEBI" id="CHEBI:17368"/>
        <dbReference type="ChEBI" id="CHEBI:33019"/>
        <dbReference type="ChEBI" id="CHEBI:58017"/>
        <dbReference type="ChEBI" id="CHEBI:58053"/>
        <dbReference type="EC" id="2.4.2.8"/>
    </reaction>
    <physiologicalReaction direction="right-to-left" evidence="2">
        <dbReference type="Rhea" id="RHEA:17975"/>
    </physiologicalReaction>
</comment>
<keyword evidence="3" id="KW-0812">Transmembrane</keyword>
<proteinExistence type="predicted"/>
<evidence type="ECO:0000313" key="5">
    <source>
        <dbReference type="EMBL" id="MCS3902297.1"/>
    </source>
</evidence>
<dbReference type="GO" id="GO:0000287">
    <property type="term" value="F:magnesium ion binding"/>
    <property type="evidence" value="ECO:0007669"/>
    <property type="project" value="TreeGrafter"/>
</dbReference>
<dbReference type="InterPro" id="IPR000836">
    <property type="entry name" value="PRTase_dom"/>
</dbReference>
<dbReference type="InterPro" id="IPR029057">
    <property type="entry name" value="PRTase-like"/>
</dbReference>
<protein>
    <submittedName>
        <fullName evidence="5">Hypoxanthine phosphoribosyltransferase</fullName>
        <ecNumber evidence="5">2.4.2.8</ecNumber>
    </submittedName>
</protein>
<dbReference type="GO" id="GO:0006178">
    <property type="term" value="P:guanine salvage"/>
    <property type="evidence" value="ECO:0007669"/>
    <property type="project" value="TreeGrafter"/>
</dbReference>
<gene>
    <name evidence="5" type="ORF">J2T55_000293</name>
</gene>
<dbReference type="GO" id="GO:0004422">
    <property type="term" value="F:hypoxanthine phosphoribosyltransferase activity"/>
    <property type="evidence" value="ECO:0007669"/>
    <property type="project" value="TreeGrafter"/>
</dbReference>
<keyword evidence="5" id="KW-0808">Transferase</keyword>
<dbReference type="GO" id="GO:0046100">
    <property type="term" value="P:hypoxanthine metabolic process"/>
    <property type="evidence" value="ECO:0007669"/>
    <property type="project" value="TreeGrafter"/>
</dbReference>
<sequence length="186" mass="20585">MTENKVTLTEIEQVRAEAERLFTTEQVNASYDSMAVAIASRLRDSNPLLLSVLIGGIMPTAAIMARLDFPLQVDYLHATRYREKTHGGALEWLKPPTDIQGRSILVIDDILDEGHTLREIVSACHDAGAAEVLTAVLVDKQVRRDSGLAQADFTGLTIPNRYVFGCGMDYKGYMRNLPEIYAVKGM</sequence>
<evidence type="ECO:0000256" key="2">
    <source>
        <dbReference type="ARBA" id="ARBA00049402"/>
    </source>
</evidence>
<reference evidence="5" key="1">
    <citation type="submission" date="2022-08" db="EMBL/GenBank/DDBJ databases">
        <title>Genomic Encyclopedia of Type Strains, Phase III (KMG-III): the genomes of soil and plant-associated and newly described type strains.</title>
        <authorList>
            <person name="Whitman W."/>
        </authorList>
    </citation>
    <scope>NUCLEOTIDE SEQUENCE</scope>
    <source>
        <strain evidence="5">HMT 1</strain>
    </source>
</reference>
<dbReference type="EC" id="2.4.2.8" evidence="5"/>
<comment type="caution">
    <text evidence="5">The sequence shown here is derived from an EMBL/GenBank/DDBJ whole genome shotgun (WGS) entry which is preliminary data.</text>
</comment>
<dbReference type="CDD" id="cd06223">
    <property type="entry name" value="PRTases_typeI"/>
    <property type="match status" value="1"/>
</dbReference>
<dbReference type="RefSeq" id="WP_259053801.1">
    <property type="nucleotide sequence ID" value="NZ_JANUCT010000002.1"/>
</dbReference>
<comment type="catalytic activity">
    <reaction evidence="1">
        <text>GMP + diphosphate = guanine + 5-phospho-alpha-D-ribose 1-diphosphate</text>
        <dbReference type="Rhea" id="RHEA:25424"/>
        <dbReference type="ChEBI" id="CHEBI:16235"/>
        <dbReference type="ChEBI" id="CHEBI:33019"/>
        <dbReference type="ChEBI" id="CHEBI:58017"/>
        <dbReference type="ChEBI" id="CHEBI:58115"/>
        <dbReference type="EC" id="2.4.2.8"/>
    </reaction>
    <physiologicalReaction direction="right-to-left" evidence="1">
        <dbReference type="Rhea" id="RHEA:25426"/>
    </physiologicalReaction>
</comment>
<dbReference type="GO" id="GO:0032263">
    <property type="term" value="P:GMP salvage"/>
    <property type="evidence" value="ECO:0007669"/>
    <property type="project" value="TreeGrafter"/>
</dbReference>
<dbReference type="GO" id="GO:0005829">
    <property type="term" value="C:cytosol"/>
    <property type="evidence" value="ECO:0007669"/>
    <property type="project" value="TreeGrafter"/>
</dbReference>
<evidence type="ECO:0000256" key="1">
    <source>
        <dbReference type="ARBA" id="ARBA00048811"/>
    </source>
</evidence>
<dbReference type="GO" id="GO:0032264">
    <property type="term" value="P:IMP salvage"/>
    <property type="evidence" value="ECO:0007669"/>
    <property type="project" value="TreeGrafter"/>
</dbReference>
<dbReference type="InterPro" id="IPR050408">
    <property type="entry name" value="HGPRT"/>
</dbReference>
<keyword evidence="3" id="KW-0472">Membrane</keyword>
<feature type="domain" description="Phosphoribosyltransferase" evidence="4">
    <location>
        <begin position="35"/>
        <end position="150"/>
    </location>
</feature>
<dbReference type="Pfam" id="PF00156">
    <property type="entry name" value="Pribosyltran"/>
    <property type="match status" value="1"/>
</dbReference>
<dbReference type="Gene3D" id="3.40.50.2020">
    <property type="match status" value="1"/>
</dbReference>
<dbReference type="PANTHER" id="PTHR43340">
    <property type="entry name" value="HYPOXANTHINE-GUANINE PHOSPHORIBOSYLTRANSFERASE"/>
    <property type="match status" value="1"/>
</dbReference>
<evidence type="ECO:0000313" key="6">
    <source>
        <dbReference type="Proteomes" id="UP001204445"/>
    </source>
</evidence>
<evidence type="ECO:0000256" key="3">
    <source>
        <dbReference type="SAM" id="Phobius"/>
    </source>
</evidence>
<feature type="transmembrane region" description="Helical" evidence="3">
    <location>
        <begin position="48"/>
        <end position="67"/>
    </location>
</feature>
<dbReference type="EMBL" id="JANUCT010000002">
    <property type="protein sequence ID" value="MCS3902297.1"/>
    <property type="molecule type" value="Genomic_DNA"/>
</dbReference>
<accession>A0AAE3HKW3</accession>
<organism evidence="5 6">
    <name type="scientific">Methylohalomonas lacus</name>
    <dbReference type="NCBI Taxonomy" id="398773"/>
    <lineage>
        <taxon>Bacteria</taxon>
        <taxon>Pseudomonadati</taxon>
        <taxon>Pseudomonadota</taxon>
        <taxon>Gammaproteobacteria</taxon>
        <taxon>Methylohalomonadales</taxon>
        <taxon>Methylohalomonadaceae</taxon>
        <taxon>Methylohalomonas</taxon>
    </lineage>
</organism>
<keyword evidence="5" id="KW-0328">Glycosyltransferase</keyword>
<name>A0AAE3HKW3_9GAMM</name>
<evidence type="ECO:0000259" key="4">
    <source>
        <dbReference type="Pfam" id="PF00156"/>
    </source>
</evidence>
<dbReference type="NCBIfam" id="NF006605">
    <property type="entry name" value="PRK09162.1"/>
    <property type="match status" value="1"/>
</dbReference>